<dbReference type="RefSeq" id="WP_036432452.1">
    <property type="nucleotide sequence ID" value="NZ_JFDO01000033.1"/>
</dbReference>
<dbReference type="InterPro" id="IPR011126">
    <property type="entry name" value="Hpr_kin/Pase_Hpr_N"/>
</dbReference>
<dbReference type="EMBL" id="JFDO01000033">
    <property type="protein sequence ID" value="KEZ17401.1"/>
    <property type="molecule type" value="Genomic_DNA"/>
</dbReference>
<dbReference type="Proteomes" id="UP000028533">
    <property type="component" value="Unassembled WGS sequence"/>
</dbReference>
<keyword evidence="3" id="KW-0723">Serine/threonine-protein kinase</keyword>
<dbReference type="Pfam" id="PF02603">
    <property type="entry name" value="Hpr_kinase_N"/>
    <property type="match status" value="1"/>
</dbReference>
<evidence type="ECO:0000256" key="8">
    <source>
        <dbReference type="ARBA" id="ARBA00023268"/>
    </source>
</evidence>
<dbReference type="GO" id="GO:0006109">
    <property type="term" value="P:regulation of carbohydrate metabolic process"/>
    <property type="evidence" value="ECO:0007669"/>
    <property type="project" value="InterPro"/>
</dbReference>
<keyword evidence="6 12" id="KW-0418">Kinase</keyword>
<dbReference type="Pfam" id="PF07475">
    <property type="entry name" value="Hpr_kinase_C"/>
    <property type="match status" value="1"/>
</dbReference>
<dbReference type="NCBIfam" id="TIGR00679">
    <property type="entry name" value="hpr-ser"/>
    <property type="match status" value="1"/>
</dbReference>
<dbReference type="Gene3D" id="3.40.1390.20">
    <property type="entry name" value="HprK N-terminal domain-like"/>
    <property type="match status" value="1"/>
</dbReference>
<comment type="similarity">
    <text evidence="2">Belongs to the HPrK/P family.</text>
</comment>
<sequence length="313" mass="35889">MEKFTIKDLTDNLKFEILSGQDKLNTEIKSYGINRAGLELADYFEPFKNKNEWRATLMSTKESGYMLQFDEKTKIKKYTQLMKCGIPVLIITNKFKDETLIKVAKKLDFPLLRSDYPITIQLVQKIQDIYDIYFSPTAEEHAALMNIFGTGVLIKGKSGIGKSELCLDLIKHNHLFIGDDRIILTNKSNKIIGRVHPILKNLIEIRGIGIFDIVKSNGYQVIMNESPVELVVELIEYKEQNIDNSDRLGNDWSKFKILGVEIEHIQIPVSAGRSLVNIIESAVAQFKINKSKQFENVFDVIHKRTKEFLSSKK</sequence>
<name>A0A084EHF9_MYCCA</name>
<keyword evidence="8" id="KW-0511">Multifunctional enzyme</keyword>
<evidence type="ECO:0000259" key="11">
    <source>
        <dbReference type="Pfam" id="PF07475"/>
    </source>
</evidence>
<keyword evidence="5" id="KW-0547">Nucleotide-binding</keyword>
<dbReference type="AlphaFoldDB" id="A0A084EHF9"/>
<dbReference type="InterPro" id="IPR028979">
    <property type="entry name" value="Ser_kin/Pase_Hpr-like_N_sf"/>
</dbReference>
<evidence type="ECO:0000256" key="3">
    <source>
        <dbReference type="ARBA" id="ARBA00022527"/>
    </source>
</evidence>
<evidence type="ECO:0000313" key="13">
    <source>
        <dbReference type="Proteomes" id="UP000028533"/>
    </source>
</evidence>
<dbReference type="CDD" id="cd01918">
    <property type="entry name" value="HprK_C"/>
    <property type="match status" value="1"/>
</dbReference>
<keyword evidence="4" id="KW-0808">Transferase</keyword>
<evidence type="ECO:0000256" key="5">
    <source>
        <dbReference type="ARBA" id="ARBA00022741"/>
    </source>
</evidence>
<evidence type="ECO:0000256" key="9">
    <source>
        <dbReference type="ARBA" id="ARBA00047657"/>
    </source>
</evidence>
<dbReference type="GO" id="GO:0004674">
    <property type="term" value="F:protein serine/threonine kinase activity"/>
    <property type="evidence" value="ECO:0007669"/>
    <property type="project" value="UniProtKB-KW"/>
</dbReference>
<gene>
    <name evidence="12" type="primary">hprK</name>
    <name evidence="12" type="ORF">MCAPa_7880</name>
</gene>
<keyword evidence="7" id="KW-0067">ATP-binding</keyword>
<dbReference type="Gene3D" id="3.40.50.300">
    <property type="entry name" value="P-loop containing nucleotide triphosphate hydrolases"/>
    <property type="match status" value="1"/>
</dbReference>
<reference evidence="12 13" key="1">
    <citation type="submission" date="2014-02" db="EMBL/GenBank/DDBJ databases">
        <title>Genome sequence of Mycoplasma capricolum subsp. capricolum strain 14232.</title>
        <authorList>
            <person name="Sirand-Pugnet P."/>
            <person name="Breton M."/>
            <person name="Dordet-Frisoni E."/>
            <person name="Baranowski E."/>
            <person name="Barre A."/>
            <person name="Couture C."/>
            <person name="Dupuy V."/>
            <person name="Gaurivaud P."/>
            <person name="Jacob D."/>
            <person name="Lemaitre C."/>
            <person name="Manso-Silvan L."/>
            <person name="Nikolski M."/>
            <person name="Nouvel L.-X."/>
            <person name="Poumarat F."/>
            <person name="Tardy F."/>
            <person name="Thebault P."/>
            <person name="Theil S."/>
            <person name="Citti C."/>
            <person name="Thiaucourt F."/>
            <person name="Blanchard A."/>
        </authorList>
    </citation>
    <scope>NUCLEOTIDE SEQUENCE [LARGE SCALE GENOMIC DNA]</scope>
    <source>
        <strain evidence="12 13">14232</strain>
    </source>
</reference>
<evidence type="ECO:0000256" key="6">
    <source>
        <dbReference type="ARBA" id="ARBA00022777"/>
    </source>
</evidence>
<evidence type="ECO:0000256" key="2">
    <source>
        <dbReference type="ARBA" id="ARBA00006883"/>
    </source>
</evidence>
<evidence type="ECO:0000313" key="12">
    <source>
        <dbReference type="EMBL" id="KEZ17401.1"/>
    </source>
</evidence>
<evidence type="ECO:0000259" key="10">
    <source>
        <dbReference type="Pfam" id="PF02603"/>
    </source>
</evidence>
<evidence type="ECO:0000256" key="7">
    <source>
        <dbReference type="ARBA" id="ARBA00022840"/>
    </source>
</evidence>
<comment type="caution">
    <text evidence="12">The sequence shown here is derived from an EMBL/GenBank/DDBJ whole genome shotgun (WGS) entry which is preliminary data.</text>
</comment>
<comment type="catalytic activity">
    <reaction evidence="9">
        <text>[HPr protein]-O-phospho-L-serine + phosphate + H(+) = [HPr protein]-L-serine + diphosphate</text>
        <dbReference type="Rhea" id="RHEA:46604"/>
        <dbReference type="Rhea" id="RHEA-COMP:11602"/>
        <dbReference type="Rhea" id="RHEA-COMP:11603"/>
        <dbReference type="ChEBI" id="CHEBI:15378"/>
        <dbReference type="ChEBI" id="CHEBI:29999"/>
        <dbReference type="ChEBI" id="CHEBI:33019"/>
        <dbReference type="ChEBI" id="CHEBI:43474"/>
        <dbReference type="ChEBI" id="CHEBI:83421"/>
    </reaction>
</comment>
<feature type="domain" description="HPr(Ser) kinase/phosphorylase N-terminal" evidence="10">
    <location>
        <begin position="5"/>
        <end position="128"/>
    </location>
</feature>
<feature type="domain" description="HPr kinase/phosphorylase C-terminal" evidence="11">
    <location>
        <begin position="134"/>
        <end position="292"/>
    </location>
</feature>
<dbReference type="SUPFAM" id="SSF75138">
    <property type="entry name" value="HprK N-terminal domain-like"/>
    <property type="match status" value="1"/>
</dbReference>
<dbReference type="GO" id="GO:0000155">
    <property type="term" value="F:phosphorelay sensor kinase activity"/>
    <property type="evidence" value="ECO:0007669"/>
    <property type="project" value="InterPro"/>
</dbReference>
<organism evidence="12 13">
    <name type="scientific">Mycoplasma capricolum subsp. capricolum 14232</name>
    <dbReference type="NCBI Taxonomy" id="1188238"/>
    <lineage>
        <taxon>Bacteria</taxon>
        <taxon>Bacillati</taxon>
        <taxon>Mycoplasmatota</taxon>
        <taxon>Mollicutes</taxon>
        <taxon>Mycoplasmataceae</taxon>
        <taxon>Mycoplasma</taxon>
    </lineage>
</organism>
<evidence type="ECO:0000256" key="1">
    <source>
        <dbReference type="ARBA" id="ARBA00001120"/>
    </source>
</evidence>
<dbReference type="SUPFAM" id="SSF53795">
    <property type="entry name" value="PEP carboxykinase-like"/>
    <property type="match status" value="1"/>
</dbReference>
<dbReference type="PANTHER" id="PTHR30305:SF1">
    <property type="entry name" value="HPR KINASE_PHOSPHORYLASE"/>
    <property type="match status" value="1"/>
</dbReference>
<dbReference type="InterPro" id="IPR003755">
    <property type="entry name" value="HPr(Ser)_kin/Pase"/>
</dbReference>
<evidence type="ECO:0000256" key="4">
    <source>
        <dbReference type="ARBA" id="ARBA00022679"/>
    </source>
</evidence>
<protein>
    <submittedName>
        <fullName evidence="12">HPr kinase/phosphorylase</fullName>
    </submittedName>
</protein>
<dbReference type="PANTHER" id="PTHR30305">
    <property type="entry name" value="PROTEIN YJDM-RELATED"/>
    <property type="match status" value="1"/>
</dbReference>
<comment type="catalytic activity">
    <reaction evidence="1">
        <text>[HPr protein]-L-serine + ATP = [HPr protein]-O-phospho-L-serine + ADP + H(+)</text>
        <dbReference type="Rhea" id="RHEA:46600"/>
        <dbReference type="Rhea" id="RHEA-COMP:11602"/>
        <dbReference type="Rhea" id="RHEA-COMP:11603"/>
        <dbReference type="ChEBI" id="CHEBI:15378"/>
        <dbReference type="ChEBI" id="CHEBI:29999"/>
        <dbReference type="ChEBI" id="CHEBI:30616"/>
        <dbReference type="ChEBI" id="CHEBI:83421"/>
        <dbReference type="ChEBI" id="CHEBI:456216"/>
    </reaction>
</comment>
<dbReference type="InterPro" id="IPR011104">
    <property type="entry name" value="Hpr_kin/Pase_C"/>
</dbReference>
<accession>A0A084EHF9</accession>
<dbReference type="InterPro" id="IPR027417">
    <property type="entry name" value="P-loop_NTPase"/>
</dbReference>
<proteinExistence type="inferred from homology"/>
<dbReference type="GO" id="GO:0005524">
    <property type="term" value="F:ATP binding"/>
    <property type="evidence" value="ECO:0007669"/>
    <property type="project" value="UniProtKB-KW"/>
</dbReference>